<keyword evidence="1" id="KW-0812">Transmembrane</keyword>
<evidence type="ECO:0000313" key="2">
    <source>
        <dbReference type="EMBL" id="RIB04205.1"/>
    </source>
</evidence>
<dbReference type="EMBL" id="QKWP01002229">
    <property type="protein sequence ID" value="RIB04205.1"/>
    <property type="molecule type" value="Genomic_DNA"/>
</dbReference>
<gene>
    <name evidence="2" type="ORF">C2G38_700933</name>
</gene>
<sequence length="135" mass="15659">MKISFQIFNLFIFIFTVMVFASSLEKRQTIEANCRINVTYPVQNQYIKYNETSYVIWNTTTCGDLTDKAIVQIIIYGWINETVPPWPIFHTDTAYYGTGYIEFTPDQSWSNETYYIAMIFPLNTVGLSGDFQIGP</sequence>
<dbReference type="OrthoDB" id="2334225at2759"/>
<protein>
    <submittedName>
        <fullName evidence="2">Uncharacterized protein</fullName>
    </submittedName>
</protein>
<name>A0A397U1Q3_9GLOM</name>
<organism evidence="2 3">
    <name type="scientific">Gigaspora rosea</name>
    <dbReference type="NCBI Taxonomy" id="44941"/>
    <lineage>
        <taxon>Eukaryota</taxon>
        <taxon>Fungi</taxon>
        <taxon>Fungi incertae sedis</taxon>
        <taxon>Mucoromycota</taxon>
        <taxon>Glomeromycotina</taxon>
        <taxon>Glomeromycetes</taxon>
        <taxon>Diversisporales</taxon>
        <taxon>Gigasporaceae</taxon>
        <taxon>Gigaspora</taxon>
    </lineage>
</organism>
<keyword evidence="1" id="KW-0472">Membrane</keyword>
<keyword evidence="1" id="KW-1133">Transmembrane helix</keyword>
<comment type="caution">
    <text evidence="2">The sequence shown here is derived from an EMBL/GenBank/DDBJ whole genome shotgun (WGS) entry which is preliminary data.</text>
</comment>
<reference evidence="2 3" key="1">
    <citation type="submission" date="2018-06" db="EMBL/GenBank/DDBJ databases">
        <title>Comparative genomics reveals the genomic features of Rhizophagus irregularis, R. cerebriforme, R. diaphanum and Gigaspora rosea, and their symbiotic lifestyle signature.</title>
        <authorList>
            <person name="Morin E."/>
            <person name="San Clemente H."/>
            <person name="Chen E.C.H."/>
            <person name="De La Providencia I."/>
            <person name="Hainaut M."/>
            <person name="Kuo A."/>
            <person name="Kohler A."/>
            <person name="Murat C."/>
            <person name="Tang N."/>
            <person name="Roy S."/>
            <person name="Loubradou J."/>
            <person name="Henrissat B."/>
            <person name="Grigoriev I.V."/>
            <person name="Corradi N."/>
            <person name="Roux C."/>
            <person name="Martin F.M."/>
        </authorList>
    </citation>
    <scope>NUCLEOTIDE SEQUENCE [LARGE SCALE GENOMIC DNA]</scope>
    <source>
        <strain evidence="2 3">DAOM 194757</strain>
    </source>
</reference>
<feature type="transmembrane region" description="Helical" evidence="1">
    <location>
        <begin position="7"/>
        <end position="24"/>
    </location>
</feature>
<proteinExistence type="predicted"/>
<keyword evidence="3" id="KW-1185">Reference proteome</keyword>
<evidence type="ECO:0000313" key="3">
    <source>
        <dbReference type="Proteomes" id="UP000266673"/>
    </source>
</evidence>
<evidence type="ECO:0000256" key="1">
    <source>
        <dbReference type="SAM" id="Phobius"/>
    </source>
</evidence>
<dbReference type="AlphaFoldDB" id="A0A397U1Q3"/>
<accession>A0A397U1Q3</accession>
<dbReference type="Proteomes" id="UP000266673">
    <property type="component" value="Unassembled WGS sequence"/>
</dbReference>